<evidence type="ECO:0000256" key="1">
    <source>
        <dbReference type="SAM" id="Phobius"/>
    </source>
</evidence>
<dbReference type="PANTHER" id="PTHR34220">
    <property type="entry name" value="SENSOR HISTIDINE KINASE YPDA"/>
    <property type="match status" value="1"/>
</dbReference>
<dbReference type="SUPFAM" id="SSF55874">
    <property type="entry name" value="ATPase domain of HSP90 chaperone/DNA topoisomerase II/histidine kinase"/>
    <property type="match status" value="1"/>
</dbReference>
<dbReference type="InterPro" id="IPR036890">
    <property type="entry name" value="HATPase_C_sf"/>
</dbReference>
<keyword evidence="1" id="KW-0812">Transmembrane</keyword>
<keyword evidence="4" id="KW-1185">Reference proteome</keyword>
<dbReference type="Pfam" id="PF06580">
    <property type="entry name" value="His_kinase"/>
    <property type="match status" value="1"/>
</dbReference>
<dbReference type="PANTHER" id="PTHR34220:SF9">
    <property type="entry name" value="SIGNAL TRANSDUCTION HISTIDINE KINASE INTERNAL REGION DOMAIN-CONTAINING PROTEIN"/>
    <property type="match status" value="1"/>
</dbReference>
<protein>
    <submittedName>
        <fullName evidence="3">Sensor histidine kinase</fullName>
    </submittedName>
</protein>
<dbReference type="Pfam" id="PF02518">
    <property type="entry name" value="HATPase_c"/>
    <property type="match status" value="1"/>
</dbReference>
<organism evidence="3 4">
    <name type="scientific">Ottowia oryzae</name>
    <dbReference type="NCBI Taxonomy" id="2109914"/>
    <lineage>
        <taxon>Bacteria</taxon>
        <taxon>Pseudomonadati</taxon>
        <taxon>Pseudomonadota</taxon>
        <taxon>Betaproteobacteria</taxon>
        <taxon>Burkholderiales</taxon>
        <taxon>Comamonadaceae</taxon>
        <taxon>Ottowia</taxon>
    </lineage>
</organism>
<evidence type="ECO:0000259" key="2">
    <source>
        <dbReference type="PROSITE" id="PS50109"/>
    </source>
</evidence>
<dbReference type="InterPro" id="IPR050640">
    <property type="entry name" value="Bact_2-comp_sensor_kinase"/>
</dbReference>
<feature type="transmembrane region" description="Helical" evidence="1">
    <location>
        <begin position="12"/>
        <end position="32"/>
    </location>
</feature>
<dbReference type="PROSITE" id="PS50109">
    <property type="entry name" value="HIS_KIN"/>
    <property type="match status" value="1"/>
</dbReference>
<feature type="domain" description="Histidine kinase" evidence="2">
    <location>
        <begin position="195"/>
        <end position="349"/>
    </location>
</feature>
<keyword evidence="1" id="KW-1133">Transmembrane helix</keyword>
<feature type="transmembrane region" description="Helical" evidence="1">
    <location>
        <begin position="117"/>
        <end position="135"/>
    </location>
</feature>
<keyword evidence="3" id="KW-0418">Kinase</keyword>
<feature type="transmembrane region" description="Helical" evidence="1">
    <location>
        <begin position="84"/>
        <end position="105"/>
    </location>
</feature>
<dbReference type="GO" id="GO:0000155">
    <property type="term" value="F:phosphorelay sensor kinase activity"/>
    <property type="evidence" value="ECO:0007669"/>
    <property type="project" value="InterPro"/>
</dbReference>
<dbReference type="AlphaFoldDB" id="A0A2S0MFJ6"/>
<dbReference type="OrthoDB" id="2514702at2"/>
<evidence type="ECO:0000313" key="4">
    <source>
        <dbReference type="Proteomes" id="UP000239709"/>
    </source>
</evidence>
<dbReference type="RefSeq" id="WP_106703182.1">
    <property type="nucleotide sequence ID" value="NZ_CP027666.1"/>
</dbReference>
<dbReference type="KEGG" id="otk:C6570_10635"/>
<dbReference type="GO" id="GO:0016020">
    <property type="term" value="C:membrane"/>
    <property type="evidence" value="ECO:0007669"/>
    <property type="project" value="InterPro"/>
</dbReference>
<keyword evidence="1" id="KW-0472">Membrane</keyword>
<dbReference type="EMBL" id="CP027666">
    <property type="protein sequence ID" value="AVO34630.1"/>
    <property type="molecule type" value="Genomic_DNA"/>
</dbReference>
<dbReference type="Proteomes" id="UP000239709">
    <property type="component" value="Chromosome"/>
</dbReference>
<proteinExistence type="predicted"/>
<evidence type="ECO:0000313" key="3">
    <source>
        <dbReference type="EMBL" id="AVO34630.1"/>
    </source>
</evidence>
<keyword evidence="3" id="KW-0808">Transferase</keyword>
<name>A0A2S0MFJ6_9BURK</name>
<dbReference type="Gene3D" id="3.30.565.10">
    <property type="entry name" value="Histidine kinase-like ATPase, C-terminal domain"/>
    <property type="match status" value="1"/>
</dbReference>
<dbReference type="InterPro" id="IPR003594">
    <property type="entry name" value="HATPase_dom"/>
</dbReference>
<gene>
    <name evidence="3" type="ORF">C6570_10635</name>
</gene>
<dbReference type="InterPro" id="IPR005467">
    <property type="entry name" value="His_kinase_dom"/>
</dbReference>
<feature type="transmembrane region" description="Helical" evidence="1">
    <location>
        <begin position="44"/>
        <end position="63"/>
    </location>
</feature>
<sequence length="376" mass="40385">MSLPRLRWRPLLRHWLQVQAFCCVIAVVTTAVWPRNGYVNQLVYASLIGLVTWAFIEAGRLLVPAPHCHPDGEGGAGWPKGWRGFALTGAGMLVGFVVGDALARHLLGRPPDGQRDLQISVMLTVVAGAAITYYFHSRGKAAALAAQVAAAERDATEARLRLLQSQLEPHMLFNTLANLRALIGLDPPAAQQTLDRLNAYLRATLNASRATQHPLSAEFARLADYLDLMALRMGPRLQVTLDLPDALAAVPVPPLLLQPLVENAIQHGLEPRVQGGALTVRAWRQGEQLMLEVADTGVGFDPADVRPDRFGLTQVRERVATAYGGAGTVEWHSAPGAGTQVRLALPIALNLAQGGALRAGGRCGDARAHLSSDGFH</sequence>
<dbReference type="InterPro" id="IPR010559">
    <property type="entry name" value="Sig_transdc_His_kin_internal"/>
</dbReference>
<accession>A0A2S0MFJ6</accession>
<dbReference type="SMART" id="SM00387">
    <property type="entry name" value="HATPase_c"/>
    <property type="match status" value="1"/>
</dbReference>
<reference evidence="3 4" key="1">
    <citation type="submission" date="2018-03" db="EMBL/GenBank/DDBJ databases">
        <title>Genome sequencing of Ottowia sp.</title>
        <authorList>
            <person name="Kim S.-J."/>
            <person name="Heo J."/>
            <person name="Kwon S.-W."/>
        </authorList>
    </citation>
    <scope>NUCLEOTIDE SEQUENCE [LARGE SCALE GENOMIC DNA]</scope>
    <source>
        <strain evidence="3 4">KADR8-3</strain>
    </source>
</reference>